<feature type="repeat" description="TPR" evidence="7">
    <location>
        <begin position="799"/>
        <end position="832"/>
    </location>
</feature>
<evidence type="ECO:0000256" key="5">
    <source>
        <dbReference type="ARBA" id="ARBA00022989"/>
    </source>
</evidence>
<dbReference type="InterPro" id="IPR051533">
    <property type="entry name" value="WaaL-like"/>
</dbReference>
<keyword evidence="5 8" id="KW-1133">Transmembrane helix</keyword>
<gene>
    <name evidence="10" type="ORF">U27_01615</name>
</gene>
<dbReference type="Pfam" id="PF04932">
    <property type="entry name" value="Wzy_C"/>
    <property type="match status" value="1"/>
</dbReference>
<evidence type="ECO:0000256" key="7">
    <source>
        <dbReference type="PROSITE-ProRule" id="PRU00339"/>
    </source>
</evidence>
<feature type="transmembrane region" description="Helical" evidence="8">
    <location>
        <begin position="62"/>
        <end position="78"/>
    </location>
</feature>
<dbReference type="InterPro" id="IPR007016">
    <property type="entry name" value="O-antigen_ligase-rel_domated"/>
</dbReference>
<evidence type="ECO:0000256" key="4">
    <source>
        <dbReference type="ARBA" id="ARBA00022803"/>
    </source>
</evidence>
<feature type="transmembrane region" description="Helical" evidence="8">
    <location>
        <begin position="90"/>
        <end position="107"/>
    </location>
</feature>
<feature type="transmembrane region" description="Helical" evidence="8">
    <location>
        <begin position="338"/>
        <end position="357"/>
    </location>
</feature>
<dbReference type="SUPFAM" id="SSF48452">
    <property type="entry name" value="TPR-like"/>
    <property type="match status" value="3"/>
</dbReference>
<dbReference type="PROSITE" id="PS50005">
    <property type="entry name" value="TPR"/>
    <property type="match status" value="5"/>
</dbReference>
<feature type="transmembrane region" description="Helical" evidence="8">
    <location>
        <begin position="238"/>
        <end position="258"/>
    </location>
</feature>
<reference evidence="10" key="1">
    <citation type="journal article" date="2015" name="PeerJ">
        <title>First genomic representation of candidate bacterial phylum KSB3 points to enhanced environmental sensing as a trigger of wastewater bulking.</title>
        <authorList>
            <person name="Sekiguchi Y."/>
            <person name="Ohashi A."/>
            <person name="Parks D.H."/>
            <person name="Yamauchi T."/>
            <person name="Tyson G.W."/>
            <person name="Hugenholtz P."/>
        </authorList>
    </citation>
    <scope>NUCLEOTIDE SEQUENCE [LARGE SCALE GENOMIC DNA]</scope>
</reference>
<feature type="transmembrane region" description="Helical" evidence="8">
    <location>
        <begin position="210"/>
        <end position="226"/>
    </location>
</feature>
<sequence length="977" mass="113409">MFRKCCNVLIQLGIISLIVFPPLPFGAVQHRFFIQLIILGIGSVWVIKTLMTGKLRYMPTPLDLPVLCFLGLGIVNWLTSTYAHSTEKELYLFANYILLYVLVVQHLKTTRRIIGLAFIILLVGSGESLFGLFQYLQGATTVLGYETPNIGTVNATYFNHNHFAGFLILVIPIALGLLFGAAHLEKKFFVFILLALLGATLVLTLSRGGLLSFFLSSGFFGFCLSIKHIQHSDSWRKYLVVLLVLMICIGFYVAWIGISPIAHRSLFETFFPNRMTVEEEIRFQLWKNALPLIKEFPLFGSGLGTFHDVFLRYRPESLAQERQAFHAHNDYLELLIEMGIPGLLLALWAMSRVYHYVLASYFQTKDPLLASLALGGLTSCTAIWIHSFFDFNLQIPANALLFYIILAMTIAIIRLISHEHRAKHGETQQKDVHRPSWKFAFLALIVFILLAFNFRTNLAYQYFSKARTLEIQYSPFEAIQWYQKAKRIDNANALFSESLAKLYTELGKTTPHAEKWYHLAILEYQQALTLNAYYPAYYYQLGWVYAALEMEQKAVDAFKQAIALNPRIAFYYENLGDYYFSFDLIEPSLKMYQEAIRLDPPRMQNVFKRFQEYGLTYAKYQHMIPEGAEYREQFATLLKQQGDWEHSKQEYRHAIELSGGQAEYYQAMLSACQTKNDFDCMRTLWQELWQQSPENLDYQVKIAESFASQQQWAQAITHYETLLREHPNSETKIYRRLAELYRQQGREKDALQLYTRLLEQLPTELSLYHEIAGMYRQQQDWQAAIEIYDRALASGLTQPELSSQLGELYLKTNNPRQALEAYEQAIQSGETRFATYQTIEQLYQAQNNTVALDFLWENYLVANRQNPAAIFQLVQHYVARGEWLKAVTLSKELIANAPTNVTYRSFLAGLYEQKMMWYEAIEQWEKLSKLNAQNLDYKMHLAALYEQVNQAENARRQYRQILQIQPNHPQAQQRLVR</sequence>
<dbReference type="PANTHER" id="PTHR37422:SF13">
    <property type="entry name" value="LIPOPOLYSACCHARIDE BIOSYNTHESIS PROTEIN PA4999-RELATED"/>
    <property type="match status" value="1"/>
</dbReference>
<evidence type="ECO:0000256" key="1">
    <source>
        <dbReference type="ARBA" id="ARBA00004141"/>
    </source>
</evidence>
<dbReference type="eggNOG" id="COG0457">
    <property type="taxonomic scope" value="Bacteria"/>
</dbReference>
<feature type="transmembrane region" description="Helical" evidence="8">
    <location>
        <begin position="114"/>
        <end position="136"/>
    </location>
</feature>
<feature type="transmembrane region" description="Helical" evidence="8">
    <location>
        <begin position="437"/>
        <end position="454"/>
    </location>
</feature>
<dbReference type="Pfam" id="PF13181">
    <property type="entry name" value="TPR_8"/>
    <property type="match status" value="1"/>
</dbReference>
<keyword evidence="3" id="KW-0677">Repeat</keyword>
<evidence type="ECO:0000256" key="2">
    <source>
        <dbReference type="ARBA" id="ARBA00022692"/>
    </source>
</evidence>
<feature type="transmembrane region" description="Helical" evidence="8">
    <location>
        <begin position="395"/>
        <end position="416"/>
    </location>
</feature>
<keyword evidence="6 8" id="KW-0472">Membrane</keyword>
<dbReference type="SMART" id="SM00028">
    <property type="entry name" value="TPR"/>
    <property type="match status" value="10"/>
</dbReference>
<dbReference type="InterPro" id="IPR019734">
    <property type="entry name" value="TPR_rpt"/>
</dbReference>
<dbReference type="HOGENOM" id="CLU_304556_0_0_0"/>
<feature type="transmembrane region" description="Helical" evidence="8">
    <location>
        <begin position="369"/>
        <end position="389"/>
    </location>
</feature>
<dbReference type="PANTHER" id="PTHR37422">
    <property type="entry name" value="TEICHURONIC ACID BIOSYNTHESIS PROTEIN TUAE"/>
    <property type="match status" value="1"/>
</dbReference>
<feature type="transmembrane region" description="Helical" evidence="8">
    <location>
        <begin position="7"/>
        <end position="26"/>
    </location>
</feature>
<dbReference type="eggNOG" id="COG3307">
    <property type="taxonomic scope" value="Bacteria"/>
</dbReference>
<feature type="repeat" description="TPR" evidence="7">
    <location>
        <begin position="935"/>
        <end position="968"/>
    </location>
</feature>
<keyword evidence="4 7" id="KW-0802">TPR repeat</keyword>
<dbReference type="Gene3D" id="1.25.40.10">
    <property type="entry name" value="Tetratricopeptide repeat domain"/>
    <property type="match status" value="4"/>
</dbReference>
<evidence type="ECO:0000256" key="8">
    <source>
        <dbReference type="SAM" id="Phobius"/>
    </source>
</evidence>
<evidence type="ECO:0000313" key="10">
    <source>
        <dbReference type="EMBL" id="GAK54785.1"/>
    </source>
</evidence>
<feature type="domain" description="O-antigen ligase-related" evidence="9">
    <location>
        <begin position="193"/>
        <end position="346"/>
    </location>
</feature>
<protein>
    <submittedName>
        <fullName evidence="10">O-antigen polymerase involved in exopolysaccharide biosynthesis</fullName>
    </submittedName>
</protein>
<accession>A0A0S6W986</accession>
<feature type="repeat" description="TPR" evidence="7">
    <location>
        <begin position="535"/>
        <end position="568"/>
    </location>
</feature>
<feature type="transmembrane region" description="Helical" evidence="8">
    <location>
        <begin position="163"/>
        <end position="181"/>
    </location>
</feature>
<evidence type="ECO:0000313" key="11">
    <source>
        <dbReference type="Proteomes" id="UP000030661"/>
    </source>
</evidence>
<feature type="transmembrane region" description="Helical" evidence="8">
    <location>
        <begin position="188"/>
        <end position="204"/>
    </location>
</feature>
<keyword evidence="2 8" id="KW-0812">Transmembrane</keyword>
<dbReference type="STRING" id="1499967.U27_01615"/>
<evidence type="ECO:0000259" key="9">
    <source>
        <dbReference type="Pfam" id="PF04932"/>
    </source>
</evidence>
<dbReference type="AlphaFoldDB" id="A0A0S6W986"/>
<evidence type="ECO:0000256" key="3">
    <source>
        <dbReference type="ARBA" id="ARBA00022737"/>
    </source>
</evidence>
<feature type="repeat" description="TPR" evidence="7">
    <location>
        <begin position="569"/>
        <end position="602"/>
    </location>
</feature>
<proteinExistence type="predicted"/>
<feature type="repeat" description="TPR" evidence="7">
    <location>
        <begin position="731"/>
        <end position="764"/>
    </location>
</feature>
<feature type="transmembrane region" description="Helical" evidence="8">
    <location>
        <begin position="32"/>
        <end position="50"/>
    </location>
</feature>
<dbReference type="InterPro" id="IPR013105">
    <property type="entry name" value="TPR_2"/>
</dbReference>
<dbReference type="Proteomes" id="UP000030661">
    <property type="component" value="Unassembled WGS sequence"/>
</dbReference>
<keyword evidence="11" id="KW-1185">Reference proteome</keyword>
<dbReference type="InterPro" id="IPR011990">
    <property type="entry name" value="TPR-like_helical_dom_sf"/>
</dbReference>
<dbReference type="EMBL" id="DF820463">
    <property type="protein sequence ID" value="GAK54785.1"/>
    <property type="molecule type" value="Genomic_DNA"/>
</dbReference>
<name>A0A0S6W986_VECG1</name>
<evidence type="ECO:0000256" key="6">
    <source>
        <dbReference type="ARBA" id="ARBA00023136"/>
    </source>
</evidence>
<dbReference type="GO" id="GO:0016020">
    <property type="term" value="C:membrane"/>
    <property type="evidence" value="ECO:0007669"/>
    <property type="project" value="UniProtKB-SubCell"/>
</dbReference>
<organism evidence="10">
    <name type="scientific">Vecturithrix granuli</name>
    <dbReference type="NCBI Taxonomy" id="1499967"/>
    <lineage>
        <taxon>Bacteria</taxon>
        <taxon>Candidatus Moduliflexota</taxon>
        <taxon>Candidatus Vecturitrichia</taxon>
        <taxon>Candidatus Vecturitrichales</taxon>
        <taxon>Candidatus Vecturitrichaceae</taxon>
        <taxon>Candidatus Vecturithrix</taxon>
    </lineage>
</organism>
<dbReference type="Pfam" id="PF07719">
    <property type="entry name" value="TPR_2"/>
    <property type="match status" value="1"/>
</dbReference>
<comment type="subcellular location">
    <subcellularLocation>
        <location evidence="1">Membrane</location>
        <topology evidence="1">Multi-pass membrane protein</topology>
    </subcellularLocation>
</comment>
<dbReference type="Pfam" id="PF14559">
    <property type="entry name" value="TPR_19"/>
    <property type="match status" value="1"/>
</dbReference>